<evidence type="ECO:0000313" key="3">
    <source>
        <dbReference type="Proteomes" id="UP000051530"/>
    </source>
</evidence>
<dbReference type="VEuPathDB" id="MicrosporidiaDB:M153_6230004382"/>
<proteinExistence type="predicted"/>
<reference evidence="2 3" key="1">
    <citation type="submission" date="2015-07" db="EMBL/GenBank/DDBJ databases">
        <title>The genome of Pseudoloma neurophilia, a relevant intracellular parasite of the zebrafish.</title>
        <authorList>
            <person name="Ndikumana S."/>
            <person name="Pelin A."/>
            <person name="Sanders J."/>
            <person name="Corradi N."/>
        </authorList>
    </citation>
    <scope>NUCLEOTIDE SEQUENCE [LARGE SCALE GENOMIC DNA]</scope>
    <source>
        <strain evidence="2 3">MK1</strain>
    </source>
</reference>
<dbReference type="AlphaFoldDB" id="A0A0R0LWK4"/>
<dbReference type="EMBL" id="LGUB01000237">
    <property type="protein sequence ID" value="KRH93725.1"/>
    <property type="molecule type" value="Genomic_DNA"/>
</dbReference>
<dbReference type="Proteomes" id="UP000051530">
    <property type="component" value="Unassembled WGS sequence"/>
</dbReference>
<evidence type="ECO:0000313" key="2">
    <source>
        <dbReference type="EMBL" id="KRH93725.1"/>
    </source>
</evidence>
<accession>A0A0R0LWK4</accession>
<protein>
    <submittedName>
        <fullName evidence="2">Uncharacterized protein</fullName>
    </submittedName>
</protein>
<sequence length="151" mass="17733">MSIFFIYLQFNYCRDQDIHNITCSFSSDRLFEEDRTLASILTDDFQKETRLLTEDKISEDDRNPSVVSSQKRQHLRENTSLSENIFNDHTQVMDIKIANKHSKQLNKIILIHCYLTSAENFSIRTQMHIIINPMKIHLTAISQSQIKPLQC</sequence>
<organism evidence="2 3">
    <name type="scientific">Pseudoloma neurophilia</name>
    <dbReference type="NCBI Taxonomy" id="146866"/>
    <lineage>
        <taxon>Eukaryota</taxon>
        <taxon>Fungi</taxon>
        <taxon>Fungi incertae sedis</taxon>
        <taxon>Microsporidia</taxon>
        <taxon>Pseudoloma</taxon>
    </lineage>
</organism>
<gene>
    <name evidence="2" type="ORF">M153_6230004382</name>
</gene>
<feature type="compositionally biased region" description="Basic and acidic residues" evidence="1">
    <location>
        <begin position="54"/>
        <end position="63"/>
    </location>
</feature>
<name>A0A0R0LWK4_9MICR</name>
<feature type="region of interest" description="Disordered" evidence="1">
    <location>
        <begin position="54"/>
        <end position="75"/>
    </location>
</feature>
<keyword evidence="3" id="KW-1185">Reference proteome</keyword>
<evidence type="ECO:0000256" key="1">
    <source>
        <dbReference type="SAM" id="MobiDB-lite"/>
    </source>
</evidence>
<comment type="caution">
    <text evidence="2">The sequence shown here is derived from an EMBL/GenBank/DDBJ whole genome shotgun (WGS) entry which is preliminary data.</text>
</comment>